<feature type="compositionally biased region" description="Polar residues" evidence="1">
    <location>
        <begin position="792"/>
        <end position="804"/>
    </location>
</feature>
<dbReference type="AlphaFoldDB" id="A0ABD3XD10"/>
<accession>A0ABD3XD10</accession>
<dbReference type="Proteomes" id="UP001634394">
    <property type="component" value="Unassembled WGS sequence"/>
</dbReference>
<protein>
    <recommendedName>
        <fullName evidence="4">Exophilin 5</fullName>
    </recommendedName>
</protein>
<feature type="compositionally biased region" description="Basic and acidic residues" evidence="1">
    <location>
        <begin position="711"/>
        <end position="722"/>
    </location>
</feature>
<gene>
    <name evidence="2" type="ORF">ACJMK2_029181</name>
</gene>
<organism evidence="2 3">
    <name type="scientific">Sinanodonta woodiana</name>
    <name type="common">Chinese pond mussel</name>
    <name type="synonym">Anodonta woodiana</name>
    <dbReference type="NCBI Taxonomy" id="1069815"/>
    <lineage>
        <taxon>Eukaryota</taxon>
        <taxon>Metazoa</taxon>
        <taxon>Spiralia</taxon>
        <taxon>Lophotrochozoa</taxon>
        <taxon>Mollusca</taxon>
        <taxon>Bivalvia</taxon>
        <taxon>Autobranchia</taxon>
        <taxon>Heteroconchia</taxon>
        <taxon>Palaeoheterodonta</taxon>
        <taxon>Unionida</taxon>
        <taxon>Unionoidea</taxon>
        <taxon>Unionidae</taxon>
        <taxon>Unioninae</taxon>
        <taxon>Sinanodonta</taxon>
    </lineage>
</organism>
<feature type="region of interest" description="Disordered" evidence="1">
    <location>
        <begin position="695"/>
        <end position="735"/>
    </location>
</feature>
<feature type="region of interest" description="Disordered" evidence="1">
    <location>
        <begin position="299"/>
        <end position="326"/>
    </location>
</feature>
<name>A0ABD3XD10_SINWO</name>
<feature type="compositionally biased region" description="Basic and acidic residues" evidence="1">
    <location>
        <begin position="776"/>
        <end position="787"/>
    </location>
</feature>
<feature type="region of interest" description="Disordered" evidence="1">
    <location>
        <begin position="776"/>
        <end position="808"/>
    </location>
</feature>
<keyword evidence="3" id="KW-1185">Reference proteome</keyword>
<reference evidence="2 3" key="1">
    <citation type="submission" date="2024-11" db="EMBL/GenBank/DDBJ databases">
        <title>Chromosome-level genome assembly of the freshwater bivalve Anodonta woodiana.</title>
        <authorList>
            <person name="Chen X."/>
        </authorList>
    </citation>
    <scope>NUCLEOTIDE SEQUENCE [LARGE SCALE GENOMIC DNA]</scope>
    <source>
        <strain evidence="2">MN2024</strain>
        <tissue evidence="2">Gills</tissue>
    </source>
</reference>
<sequence>MPRKVNQTPEKASPSITLTERILEEFNKSMVENENLIDQDNFNVSKFSQSESPVKFDQQRNIDSWLSKVDSTSINYLIHKSKSERDMQLNRSKLNMQKAVKCTFPVKKEPRKSSFEQKETPIFIMGTMQMAKHESEGRQIRQHDTDEFGQPKELGQVARMLSLEYDINRVEEMTSNTQNASLDRNDDSYYSSQNSTKRVDFKGSEVINAKDFKCAQQNAFLQQMNRNKRDVGLGNTTNYDSGYPDSINQEKTHESFIGRHKQTNYVDNSFSKMQAALLRSDANMNTTFDIKTSVFNSTAESKSQGQLTNHMPSTSKDQNSEMNNNSKATLNSLRKPKALVIGKQPPPINAALFRKIRTSELVKMLKSPKSQIAKFISPKLVSDDETLDSELEMELYTVDKCEHDGKISLAEENVYNPNRLLGTCSGKNGLSIDEHLSTNKCNQYTVQKIMKDHTNVYSTHSEGRNQGSFTQKIQHRMQENASTMVASRPDIQNYNVLENNLQSNPLMRNNTAGFHACEKTKIMPNTSKFILSAKFGDLERRSTELGTQRTSSLGSPVHRKKIAFNEGNPNNYSPSRSFRTLQNMQTRSSDNIKGFDPVIDIGSEACSVELDTKIHKIMQKKALESQLQKVRNAPLIMASDENCQHMHFVQGEKPFDVNISRPNVHHPCSLETSEFESGTGTESHCKVSCGLGQSHRLRPDSSPIKPGKSLKTQDLHNEEKTPSKPRPKTSVSFKDQTEDVVMLKKCDVVHNHSVISTPVKKQIPISSNWISPKSKETLYKSQKEPESGQKYPCSSNKANASSPQGKHIAKSTHFIEISSKDAVKKEFRSAQKQKPLESRRNAMSPVKNLDVYSFSKNAESPATSMSKLRLQTADDIQRYPVKGANSVQSKLHITQMTSQPTESEKGKDQVLAGKSRKNLFRVSNAVQPDQRPVNMKVAHPSTPIFDSVPRTLHIPKQQYQPFKPSGHNFNYAQSTPVRPGIQFNLDETLSTIYGAEENRQTEEMEEEHIELLIQ</sequence>
<dbReference type="EMBL" id="JBJQND010000003">
    <property type="protein sequence ID" value="KAL3882878.1"/>
    <property type="molecule type" value="Genomic_DNA"/>
</dbReference>
<proteinExistence type="predicted"/>
<evidence type="ECO:0000313" key="2">
    <source>
        <dbReference type="EMBL" id="KAL3882878.1"/>
    </source>
</evidence>
<comment type="caution">
    <text evidence="2">The sequence shown here is derived from an EMBL/GenBank/DDBJ whole genome shotgun (WGS) entry which is preliminary data.</text>
</comment>
<evidence type="ECO:0008006" key="4">
    <source>
        <dbReference type="Google" id="ProtNLM"/>
    </source>
</evidence>
<evidence type="ECO:0000256" key="1">
    <source>
        <dbReference type="SAM" id="MobiDB-lite"/>
    </source>
</evidence>
<evidence type="ECO:0000313" key="3">
    <source>
        <dbReference type="Proteomes" id="UP001634394"/>
    </source>
</evidence>
<feature type="region of interest" description="Disordered" evidence="1">
    <location>
        <begin position="175"/>
        <end position="195"/>
    </location>
</feature>